<sequence>DRYYVNKNAQPNGDHEVHKEGCFWMPNHMNLTYLGTFSSCREPVTAAKRIYPRANGCMYCARLCHTS</sequence>
<dbReference type="AlphaFoldDB" id="A0A2P6AQ95"/>
<name>A0A2P6AQ95_9GAMM</name>
<accession>A0A2P6AQ95</accession>
<dbReference type="Proteomes" id="UP000243900">
    <property type="component" value="Unassembled WGS sequence"/>
</dbReference>
<evidence type="ECO:0000313" key="2">
    <source>
        <dbReference type="Proteomes" id="UP000243900"/>
    </source>
</evidence>
<reference evidence="2" key="1">
    <citation type="submission" date="2018-02" db="EMBL/GenBank/DDBJ databases">
        <title>Genome sequencing of Solimonas sp. HR-BB.</title>
        <authorList>
            <person name="Lee Y."/>
            <person name="Jeon C.O."/>
        </authorList>
    </citation>
    <scope>NUCLEOTIDE SEQUENCE [LARGE SCALE GENOMIC DNA]</scope>
    <source>
        <strain evidence="2">HR-E</strain>
    </source>
</reference>
<protein>
    <submittedName>
        <fullName evidence="1">Uncharacterized protein</fullName>
    </submittedName>
</protein>
<dbReference type="EMBL" id="PTQZ01000371">
    <property type="protein sequence ID" value="PQA27313.1"/>
    <property type="molecule type" value="Genomic_DNA"/>
</dbReference>
<gene>
    <name evidence="1" type="ORF">C5O18_10090</name>
</gene>
<evidence type="ECO:0000313" key="1">
    <source>
        <dbReference type="EMBL" id="PQA27313.1"/>
    </source>
</evidence>
<feature type="non-terminal residue" evidence="1">
    <location>
        <position position="1"/>
    </location>
</feature>
<proteinExistence type="predicted"/>
<comment type="caution">
    <text evidence="1">The sequence shown here is derived from an EMBL/GenBank/DDBJ whole genome shotgun (WGS) entry which is preliminary data.</text>
</comment>
<organism evidence="1 2">
    <name type="scientific">Amnimonas aquatica</name>
    <dbReference type="NCBI Taxonomy" id="2094561"/>
    <lineage>
        <taxon>Bacteria</taxon>
        <taxon>Pseudomonadati</taxon>
        <taxon>Pseudomonadota</taxon>
        <taxon>Gammaproteobacteria</taxon>
        <taxon>Moraxellales</taxon>
        <taxon>Moraxellaceae</taxon>
        <taxon>Amnimonas</taxon>
    </lineage>
</organism>
<keyword evidence="2" id="KW-1185">Reference proteome</keyword>